<dbReference type="OrthoDB" id="1429152at2759"/>
<gene>
    <name evidence="1" type="ORF">TSUD_135620</name>
</gene>
<protein>
    <submittedName>
        <fullName evidence="1">Uncharacterized protein</fullName>
    </submittedName>
</protein>
<name>A0A2Z6PFG4_TRISU</name>
<accession>A0A2Z6PFG4</accession>
<reference evidence="2" key="1">
    <citation type="journal article" date="2017" name="Front. Plant Sci.">
        <title>Climate Clever Clovers: New Paradigm to Reduce the Environmental Footprint of Ruminants by Breeding Low Methanogenic Forages Utilizing Haplotype Variation.</title>
        <authorList>
            <person name="Kaur P."/>
            <person name="Appels R."/>
            <person name="Bayer P.E."/>
            <person name="Keeble-Gagnere G."/>
            <person name="Wang J."/>
            <person name="Hirakawa H."/>
            <person name="Shirasawa K."/>
            <person name="Vercoe P."/>
            <person name="Stefanova K."/>
            <person name="Durmic Z."/>
            <person name="Nichols P."/>
            <person name="Revell C."/>
            <person name="Isobe S.N."/>
            <person name="Edwards D."/>
            <person name="Erskine W."/>
        </authorList>
    </citation>
    <scope>NUCLEOTIDE SEQUENCE [LARGE SCALE GENOMIC DNA]</scope>
    <source>
        <strain evidence="2">cv. Daliak</strain>
    </source>
</reference>
<proteinExistence type="predicted"/>
<organism evidence="1 2">
    <name type="scientific">Trifolium subterraneum</name>
    <name type="common">Subterranean clover</name>
    <dbReference type="NCBI Taxonomy" id="3900"/>
    <lineage>
        <taxon>Eukaryota</taxon>
        <taxon>Viridiplantae</taxon>
        <taxon>Streptophyta</taxon>
        <taxon>Embryophyta</taxon>
        <taxon>Tracheophyta</taxon>
        <taxon>Spermatophyta</taxon>
        <taxon>Magnoliopsida</taxon>
        <taxon>eudicotyledons</taxon>
        <taxon>Gunneridae</taxon>
        <taxon>Pentapetalae</taxon>
        <taxon>rosids</taxon>
        <taxon>fabids</taxon>
        <taxon>Fabales</taxon>
        <taxon>Fabaceae</taxon>
        <taxon>Papilionoideae</taxon>
        <taxon>50 kb inversion clade</taxon>
        <taxon>NPAAA clade</taxon>
        <taxon>Hologalegina</taxon>
        <taxon>IRL clade</taxon>
        <taxon>Trifolieae</taxon>
        <taxon>Trifolium</taxon>
    </lineage>
</organism>
<evidence type="ECO:0000313" key="1">
    <source>
        <dbReference type="EMBL" id="GAU48435.1"/>
    </source>
</evidence>
<dbReference type="EMBL" id="DF974424">
    <property type="protein sequence ID" value="GAU48435.1"/>
    <property type="molecule type" value="Genomic_DNA"/>
</dbReference>
<keyword evidence="2" id="KW-1185">Reference proteome</keyword>
<dbReference type="Proteomes" id="UP000242715">
    <property type="component" value="Unassembled WGS sequence"/>
</dbReference>
<dbReference type="AlphaFoldDB" id="A0A2Z6PFG4"/>
<sequence length="84" mass="10215">MDVLKRGMNLIGDSERREFDRRCMRLKVQEAKLRVQRAELLEEQQVKSEMDDEYLEEPLVSEIKEFDIQNWWRENRTNEVSNIA</sequence>
<evidence type="ECO:0000313" key="2">
    <source>
        <dbReference type="Proteomes" id="UP000242715"/>
    </source>
</evidence>